<evidence type="ECO:0000256" key="8">
    <source>
        <dbReference type="ARBA" id="ARBA00022989"/>
    </source>
</evidence>
<dbReference type="GO" id="GO:0015078">
    <property type="term" value="F:proton transmembrane transporter activity"/>
    <property type="evidence" value="ECO:0007669"/>
    <property type="project" value="InterPro"/>
</dbReference>
<accession>A0A126TE30</accession>
<comment type="subcellular location">
    <subcellularLocation>
        <location evidence="1 12">Mitochondrion membrane</location>
        <topology evidence="1 12">Single-pass membrane protein</topology>
    </subcellularLocation>
</comment>
<evidence type="ECO:0000256" key="13">
    <source>
        <dbReference type="SAM" id="Phobius"/>
    </source>
</evidence>
<evidence type="ECO:0000256" key="2">
    <source>
        <dbReference type="ARBA" id="ARBA00008892"/>
    </source>
</evidence>
<keyword evidence="10 12" id="KW-0496">Mitochondrion</keyword>
<dbReference type="Pfam" id="PF00895">
    <property type="entry name" value="ATP-synt_8"/>
    <property type="match status" value="1"/>
</dbReference>
<evidence type="ECO:0000256" key="5">
    <source>
        <dbReference type="ARBA" id="ARBA00022547"/>
    </source>
</evidence>
<keyword evidence="5 12" id="KW-0138">CF(0)</keyword>
<proteinExistence type="inferred from homology"/>
<evidence type="ECO:0000256" key="3">
    <source>
        <dbReference type="ARBA" id="ARBA00011291"/>
    </source>
</evidence>
<keyword evidence="9 12" id="KW-0406">Ion transport</keyword>
<dbReference type="GO" id="GO:0045259">
    <property type="term" value="C:proton-transporting ATP synthase complex"/>
    <property type="evidence" value="ECO:0007669"/>
    <property type="project" value="UniProtKB-KW"/>
</dbReference>
<evidence type="ECO:0000256" key="10">
    <source>
        <dbReference type="ARBA" id="ARBA00023128"/>
    </source>
</evidence>
<protein>
    <recommendedName>
        <fullName evidence="12">ATP synthase complex subunit 8</fullName>
    </recommendedName>
</protein>
<organism evidence="14">
    <name type="scientific">Hydrophilidae sp. BMNH 1274333</name>
    <dbReference type="NCBI Taxonomy" id="1796513"/>
    <lineage>
        <taxon>Eukaryota</taxon>
        <taxon>Metazoa</taxon>
        <taxon>Ecdysozoa</taxon>
        <taxon>Arthropoda</taxon>
        <taxon>Hexapoda</taxon>
        <taxon>Insecta</taxon>
        <taxon>Pterygota</taxon>
        <taxon>Neoptera</taxon>
        <taxon>Endopterygota</taxon>
        <taxon>Coleoptera</taxon>
        <taxon>Polyphaga</taxon>
        <taxon>Staphyliniformia</taxon>
        <taxon>Hydrophilidae</taxon>
    </lineage>
</organism>
<evidence type="ECO:0000256" key="4">
    <source>
        <dbReference type="ARBA" id="ARBA00022448"/>
    </source>
</evidence>
<keyword evidence="7 12" id="KW-0375">Hydrogen ion transport</keyword>
<dbReference type="EMBL" id="KT696219">
    <property type="protein sequence ID" value="AML26290.1"/>
    <property type="molecule type" value="Genomic_DNA"/>
</dbReference>
<comment type="similarity">
    <text evidence="2 12">Belongs to the ATPase protein 8 family.</text>
</comment>
<dbReference type="AlphaFoldDB" id="A0A126TE30"/>
<gene>
    <name evidence="14" type="primary">ATP8</name>
</gene>
<dbReference type="GO" id="GO:0031966">
    <property type="term" value="C:mitochondrial membrane"/>
    <property type="evidence" value="ECO:0007669"/>
    <property type="project" value="UniProtKB-SubCell"/>
</dbReference>
<evidence type="ECO:0000256" key="12">
    <source>
        <dbReference type="RuleBase" id="RU003661"/>
    </source>
</evidence>
<evidence type="ECO:0000256" key="7">
    <source>
        <dbReference type="ARBA" id="ARBA00022781"/>
    </source>
</evidence>
<comment type="subunit">
    <text evidence="3">F-type ATPases have 2 components, CF(1) - the catalytic core - and CF(0) - the membrane proton channel.</text>
</comment>
<dbReference type="GO" id="GO:0015986">
    <property type="term" value="P:proton motive force-driven ATP synthesis"/>
    <property type="evidence" value="ECO:0007669"/>
    <property type="project" value="InterPro"/>
</dbReference>
<evidence type="ECO:0000256" key="9">
    <source>
        <dbReference type="ARBA" id="ARBA00023065"/>
    </source>
</evidence>
<sequence>MPQMAPINWLFMFILFISIFLLFNSMNYFSFKYPIKTYQFKLKKNLINWKW</sequence>
<keyword evidence="4 12" id="KW-0813">Transport</keyword>
<evidence type="ECO:0000256" key="11">
    <source>
        <dbReference type="ARBA" id="ARBA00023136"/>
    </source>
</evidence>
<feature type="transmembrane region" description="Helical" evidence="13">
    <location>
        <begin position="6"/>
        <end position="23"/>
    </location>
</feature>
<keyword evidence="8 13" id="KW-1133">Transmembrane helix</keyword>
<keyword evidence="6 12" id="KW-0812">Transmembrane</keyword>
<keyword evidence="11 13" id="KW-0472">Membrane</keyword>
<evidence type="ECO:0000256" key="1">
    <source>
        <dbReference type="ARBA" id="ARBA00004304"/>
    </source>
</evidence>
<evidence type="ECO:0000313" key="14">
    <source>
        <dbReference type="EMBL" id="AML26290.1"/>
    </source>
</evidence>
<geneLocation type="mitochondrion" evidence="14"/>
<evidence type="ECO:0000256" key="6">
    <source>
        <dbReference type="ARBA" id="ARBA00022692"/>
    </source>
</evidence>
<dbReference type="InterPro" id="IPR001421">
    <property type="entry name" value="ATP8_metazoa"/>
</dbReference>
<name>A0A126TE30_9COLE</name>
<reference evidence="14" key="1">
    <citation type="submission" date="2015-09" db="EMBL/GenBank/DDBJ databases">
        <title>Capturing the unknown biodiversity of arthropods in tropical forests using metagenomics.</title>
        <authorList>
            <person name="Andujar C."/>
            <person name="Creedy T.J."/>
            <person name="Garner B."/>
            <person name="Canty R."/>
            <person name="Warner H.B."/>
            <person name="Lipecki J."/>
            <person name="Crampton-Platt A."/>
            <person name="Gabrielli M."/>
            <person name="Croydon-Veleslavov I.A."/>
            <person name="Lim J.L."/>
            <person name="Linard B."/>
            <person name="Vogler A."/>
        </authorList>
    </citation>
    <scope>NUCLEOTIDE SEQUENCE</scope>
</reference>